<evidence type="ECO:0000256" key="1">
    <source>
        <dbReference type="ARBA" id="ARBA00022691"/>
    </source>
</evidence>
<evidence type="ECO:0000313" key="4">
    <source>
        <dbReference type="Proteomes" id="UP000797356"/>
    </source>
</evidence>
<gene>
    <name evidence="3" type="ORF">COCNU_08G009850</name>
</gene>
<comment type="caution">
    <text evidence="3">The sequence shown here is derived from an EMBL/GenBank/DDBJ whole genome shotgun (WGS) entry which is preliminary data.</text>
</comment>
<dbReference type="AlphaFoldDB" id="A0A8K0IIH4"/>
<dbReference type="OrthoDB" id="7848332at2759"/>
<name>A0A8K0IIH4_COCNU</name>
<sequence length="88" mass="10294">MFPSNNHLHFPLANSTLDLYAHDSSHRKKRVKSDEVIVLSTAPEDSPTHWQQTMLYFYEPIEVKQDQHGRFFNIISEQGEPEIFTHSP</sequence>
<evidence type="ECO:0000259" key="2">
    <source>
        <dbReference type="Pfam" id="PF22528"/>
    </source>
</evidence>
<accession>A0A8K0IIH4</accession>
<feature type="domain" description="Protein arginine N-methyltransferase" evidence="2">
    <location>
        <begin position="34"/>
        <end position="67"/>
    </location>
</feature>
<proteinExistence type="predicted"/>
<reference evidence="3" key="1">
    <citation type="journal article" date="2017" name="Gigascience">
        <title>The genome draft of coconut (Cocos nucifera).</title>
        <authorList>
            <person name="Xiao Y."/>
            <person name="Xu P."/>
            <person name="Fan H."/>
            <person name="Baudouin L."/>
            <person name="Xia W."/>
            <person name="Bocs S."/>
            <person name="Xu J."/>
            <person name="Li Q."/>
            <person name="Guo A."/>
            <person name="Zhou L."/>
            <person name="Li J."/>
            <person name="Wu Y."/>
            <person name="Ma Z."/>
            <person name="Armero A."/>
            <person name="Issali A.E."/>
            <person name="Liu N."/>
            <person name="Peng M."/>
            <person name="Yang Y."/>
        </authorList>
    </citation>
    <scope>NUCLEOTIDE SEQUENCE</scope>
    <source>
        <tissue evidence="3">Spear leaf of Hainan Tall coconut</tissue>
    </source>
</reference>
<evidence type="ECO:0000313" key="3">
    <source>
        <dbReference type="EMBL" id="KAG1359539.1"/>
    </source>
</evidence>
<dbReference type="InterPro" id="IPR055135">
    <property type="entry name" value="PRMT_dom"/>
</dbReference>
<dbReference type="InterPro" id="IPR029063">
    <property type="entry name" value="SAM-dependent_MTases_sf"/>
</dbReference>
<dbReference type="EMBL" id="CM017879">
    <property type="protein sequence ID" value="KAG1359539.1"/>
    <property type="molecule type" value="Genomic_DNA"/>
</dbReference>
<keyword evidence="4" id="KW-1185">Reference proteome</keyword>
<keyword evidence="1" id="KW-0949">S-adenosyl-L-methionine</keyword>
<organism evidence="3 4">
    <name type="scientific">Cocos nucifera</name>
    <name type="common">Coconut palm</name>
    <dbReference type="NCBI Taxonomy" id="13894"/>
    <lineage>
        <taxon>Eukaryota</taxon>
        <taxon>Viridiplantae</taxon>
        <taxon>Streptophyta</taxon>
        <taxon>Embryophyta</taxon>
        <taxon>Tracheophyta</taxon>
        <taxon>Spermatophyta</taxon>
        <taxon>Magnoliopsida</taxon>
        <taxon>Liliopsida</taxon>
        <taxon>Arecaceae</taxon>
        <taxon>Arecoideae</taxon>
        <taxon>Cocoseae</taxon>
        <taxon>Attaleinae</taxon>
        <taxon>Cocos</taxon>
    </lineage>
</organism>
<dbReference type="SUPFAM" id="SSF53335">
    <property type="entry name" value="S-adenosyl-L-methionine-dependent methyltransferases"/>
    <property type="match status" value="1"/>
</dbReference>
<reference evidence="3" key="2">
    <citation type="submission" date="2019-07" db="EMBL/GenBank/DDBJ databases">
        <authorList>
            <person name="Yang Y."/>
            <person name="Bocs S."/>
            <person name="Baudouin L."/>
        </authorList>
    </citation>
    <scope>NUCLEOTIDE SEQUENCE</scope>
    <source>
        <tissue evidence="3">Spear leaf of Hainan Tall coconut</tissue>
    </source>
</reference>
<protein>
    <recommendedName>
        <fullName evidence="2">Protein arginine N-methyltransferase domain-containing protein</fullName>
    </recommendedName>
</protein>
<dbReference type="Gene3D" id="2.70.160.11">
    <property type="entry name" value="Hnrnp arginine n-methyltransferase1"/>
    <property type="match status" value="1"/>
</dbReference>
<dbReference type="Pfam" id="PF22528">
    <property type="entry name" value="PRMT_C"/>
    <property type="match status" value="1"/>
</dbReference>
<dbReference type="Proteomes" id="UP000797356">
    <property type="component" value="Chromosome 8"/>
</dbReference>